<dbReference type="RefSeq" id="WP_154863157.1">
    <property type="nucleotide sequence ID" value="NZ_CABVJB010000003.1"/>
</dbReference>
<dbReference type="InterPro" id="IPR014833">
    <property type="entry name" value="TnsA_N"/>
</dbReference>
<sequence length="239" mass="27274">MLDKNWVPSHFSPARDVRKNRYGKSLVYFPSRKNHTQLICESHNEADMCLILEYLPAVIQYYIQPVSHTYNDGNKPYTYTPDFFIQRDDRSYFIEIKGGYSDQTSSYQRTLDSFAATASALGYGFEVFVLSDFPTDETLDNLGLLYSRSHQVTAFELRQLMQCLSTWNGPLTISLLLAHNPSPSMRAVCAAIFQQKLNCDLTTMLNLHTPLSSEVKHEKHNPAWPSLVSFNLSLTSPDI</sequence>
<reference evidence="2 3" key="1">
    <citation type="submission" date="2019-09" db="EMBL/GenBank/DDBJ databases">
        <authorList>
            <person name="Chandra G."/>
            <person name="Truman W A."/>
        </authorList>
    </citation>
    <scope>NUCLEOTIDE SEQUENCE [LARGE SCALE GENOMIC DNA]</scope>
    <source>
        <strain evidence="2">PS922</strain>
    </source>
</reference>
<dbReference type="Proteomes" id="UP000325565">
    <property type="component" value="Unassembled WGS sequence"/>
</dbReference>
<feature type="domain" description="TnsA endonuclease N-terminal" evidence="1">
    <location>
        <begin position="56"/>
        <end position="117"/>
    </location>
</feature>
<dbReference type="Pfam" id="PF08722">
    <property type="entry name" value="Tn7_TnsA-like_N"/>
    <property type="match status" value="1"/>
</dbReference>
<name>A0A5E7SE24_PSEFL</name>
<gene>
    <name evidence="2" type="ORF">PS922_02117</name>
</gene>
<accession>A0A5E7SE24</accession>
<evidence type="ECO:0000259" key="1">
    <source>
        <dbReference type="Pfam" id="PF08722"/>
    </source>
</evidence>
<evidence type="ECO:0000313" key="2">
    <source>
        <dbReference type="EMBL" id="VVP84284.1"/>
    </source>
</evidence>
<organism evidence="2 3">
    <name type="scientific">Pseudomonas fluorescens</name>
    <dbReference type="NCBI Taxonomy" id="294"/>
    <lineage>
        <taxon>Bacteria</taxon>
        <taxon>Pseudomonadati</taxon>
        <taxon>Pseudomonadota</taxon>
        <taxon>Gammaproteobacteria</taxon>
        <taxon>Pseudomonadales</taxon>
        <taxon>Pseudomonadaceae</taxon>
        <taxon>Pseudomonas</taxon>
    </lineage>
</organism>
<protein>
    <recommendedName>
        <fullName evidence="1">TnsA endonuclease N-terminal domain-containing protein</fullName>
    </recommendedName>
</protein>
<dbReference type="Gene3D" id="3.40.91.30">
    <property type="match status" value="1"/>
</dbReference>
<dbReference type="AlphaFoldDB" id="A0A5E7SE24"/>
<dbReference type="EMBL" id="CABVJB010000003">
    <property type="protein sequence ID" value="VVP84284.1"/>
    <property type="molecule type" value="Genomic_DNA"/>
</dbReference>
<proteinExistence type="predicted"/>
<evidence type="ECO:0000313" key="3">
    <source>
        <dbReference type="Proteomes" id="UP000325565"/>
    </source>
</evidence>